<accession>A0A2A4WY79</accession>
<dbReference type="Proteomes" id="UP000218775">
    <property type="component" value="Unassembled WGS sequence"/>
</dbReference>
<feature type="compositionally biased region" description="Basic and acidic residues" evidence="1">
    <location>
        <begin position="297"/>
        <end position="310"/>
    </location>
</feature>
<protein>
    <recommendedName>
        <fullName evidence="2">Flagellar motor switch protein FliN-like C-terminal domain-containing protein</fullName>
    </recommendedName>
</protein>
<dbReference type="PANTHER" id="PTHR30034">
    <property type="entry name" value="FLAGELLAR MOTOR SWITCH PROTEIN FLIM"/>
    <property type="match status" value="1"/>
</dbReference>
<evidence type="ECO:0000313" key="3">
    <source>
        <dbReference type="EMBL" id="PCI75186.1"/>
    </source>
</evidence>
<dbReference type="Gene3D" id="2.30.330.10">
    <property type="entry name" value="SpoA-like"/>
    <property type="match status" value="1"/>
</dbReference>
<feature type="domain" description="Flagellar motor switch protein FliN-like C-terminal" evidence="2">
    <location>
        <begin position="316"/>
        <end position="381"/>
    </location>
</feature>
<gene>
    <name evidence="3" type="ORF">COB21_05945</name>
</gene>
<organism evidence="3 4">
    <name type="scientific">Aerophobetes bacterium</name>
    <dbReference type="NCBI Taxonomy" id="2030807"/>
    <lineage>
        <taxon>Bacteria</taxon>
        <taxon>Candidatus Aerophobota</taxon>
    </lineage>
</organism>
<evidence type="ECO:0000259" key="2">
    <source>
        <dbReference type="Pfam" id="PF01052"/>
    </source>
</evidence>
<dbReference type="PANTHER" id="PTHR30034:SF6">
    <property type="entry name" value="YOP PROTEINS TRANSLOCATION PROTEIN Q"/>
    <property type="match status" value="1"/>
</dbReference>
<sequence>MTKETSWIKQVESAVKEAELIPMLGSIPPFPKEAFLSTLKKALDFESLDIDLTGGEWKHGDEVTDGLGQNLFQTAIQLTPLKGSCSLLMPQEDFSKLSAFLVDKKKKANHFLDPFLQKGFFKYICLESLSAIVDTGYLQDLSPKVIDMPFSKENAYCVDLSIRLKKTRVWARVLIPSMLQKNIATHFSSNWSYQMHSPLYQSINLPLSLTIGEVKLDIDQWDKINEGDLLILDHTSFNPETGKGLLSMQLHRTPLFLVKLKNHKLKIIDYALENSMKPTDPSGSPLEENMENTPDASDQKEHKPSTRGEKLTPANKVPLTLIVEAAKIQLTLEQLLTLKPGNILDTTLSPDTEVSLTLEGKSVAKGVLIQYGDVTGIKLTSLG</sequence>
<feature type="region of interest" description="Disordered" evidence="1">
    <location>
        <begin position="277"/>
        <end position="312"/>
    </location>
</feature>
<dbReference type="InterPro" id="IPR036429">
    <property type="entry name" value="SpoA-like_sf"/>
</dbReference>
<dbReference type="Pfam" id="PF01052">
    <property type="entry name" value="FliMN_C"/>
    <property type="match status" value="1"/>
</dbReference>
<dbReference type="SUPFAM" id="SSF101801">
    <property type="entry name" value="Surface presentation of antigens (SPOA)"/>
    <property type="match status" value="1"/>
</dbReference>
<dbReference type="GO" id="GO:0050918">
    <property type="term" value="P:positive chemotaxis"/>
    <property type="evidence" value="ECO:0007669"/>
    <property type="project" value="TreeGrafter"/>
</dbReference>
<dbReference type="InterPro" id="IPR001543">
    <property type="entry name" value="FliN-like_C"/>
</dbReference>
<dbReference type="EMBL" id="NVUK01000054">
    <property type="protein sequence ID" value="PCI75186.1"/>
    <property type="molecule type" value="Genomic_DNA"/>
</dbReference>
<evidence type="ECO:0000313" key="4">
    <source>
        <dbReference type="Proteomes" id="UP000218775"/>
    </source>
</evidence>
<comment type="caution">
    <text evidence="3">The sequence shown here is derived from an EMBL/GenBank/DDBJ whole genome shotgun (WGS) entry which is preliminary data.</text>
</comment>
<name>A0A2A4WY79_UNCAE</name>
<proteinExistence type="predicted"/>
<evidence type="ECO:0000256" key="1">
    <source>
        <dbReference type="SAM" id="MobiDB-lite"/>
    </source>
</evidence>
<reference evidence="4" key="1">
    <citation type="submission" date="2017-08" db="EMBL/GenBank/DDBJ databases">
        <title>A dynamic microbial community with high functional redundancy inhabits the cold, oxic subseafloor aquifer.</title>
        <authorList>
            <person name="Tully B.J."/>
            <person name="Wheat C.G."/>
            <person name="Glazer B.T."/>
            <person name="Huber J.A."/>
        </authorList>
    </citation>
    <scope>NUCLEOTIDE SEQUENCE [LARGE SCALE GENOMIC DNA]</scope>
</reference>
<dbReference type="AlphaFoldDB" id="A0A2A4WY79"/>
<dbReference type="GO" id="GO:0071978">
    <property type="term" value="P:bacterial-type flagellum-dependent swarming motility"/>
    <property type="evidence" value="ECO:0007669"/>
    <property type="project" value="TreeGrafter"/>
</dbReference>